<organism evidence="1 2">
    <name type="scientific">Phytophthora rubi</name>
    <dbReference type="NCBI Taxonomy" id="129364"/>
    <lineage>
        <taxon>Eukaryota</taxon>
        <taxon>Sar</taxon>
        <taxon>Stramenopiles</taxon>
        <taxon>Oomycota</taxon>
        <taxon>Peronosporomycetes</taxon>
        <taxon>Peronosporales</taxon>
        <taxon>Peronosporaceae</taxon>
        <taxon>Phytophthora</taxon>
    </lineage>
</organism>
<gene>
    <name evidence="1" type="ORF">PR003_g10293</name>
</gene>
<protein>
    <recommendedName>
        <fullName evidence="3">Integrase zinc-binding domain-containing protein</fullName>
    </recommendedName>
</protein>
<evidence type="ECO:0008006" key="3">
    <source>
        <dbReference type="Google" id="ProtNLM"/>
    </source>
</evidence>
<dbReference type="AlphaFoldDB" id="A0A6A4FEG9"/>
<reference evidence="1 2" key="1">
    <citation type="submission" date="2018-08" db="EMBL/GenBank/DDBJ databases">
        <title>Genomic investigation of the strawberry pathogen Phytophthora fragariae indicates pathogenicity is determined by transcriptional variation in three key races.</title>
        <authorList>
            <person name="Adams T.M."/>
            <person name="Armitage A.D."/>
            <person name="Sobczyk M.K."/>
            <person name="Bates H.J."/>
            <person name="Dunwell J.M."/>
            <person name="Nellist C.F."/>
            <person name="Harrison R.J."/>
        </authorList>
    </citation>
    <scope>NUCLEOTIDE SEQUENCE [LARGE SCALE GENOMIC DNA]</scope>
    <source>
        <strain evidence="1 2">SCRP333</strain>
    </source>
</reference>
<evidence type="ECO:0000313" key="1">
    <source>
        <dbReference type="EMBL" id="KAE9340816.1"/>
    </source>
</evidence>
<name>A0A6A4FEG9_9STRA</name>
<comment type="caution">
    <text evidence="1">The sequence shown here is derived from an EMBL/GenBank/DDBJ whole genome shotgun (WGS) entry which is preliminary data.</text>
</comment>
<dbReference type="EMBL" id="QXFT01000558">
    <property type="protein sequence ID" value="KAE9340816.1"/>
    <property type="molecule type" value="Genomic_DNA"/>
</dbReference>
<sequence>MISRWTGNHDPVATTIKRVRAETPGALNQHGETTEKANPEVTEPIILTLRPLDDANFVWPTFDAITATQSASHPPSGAGRTPDWVLRLYGRIWIPCAATGLLQRLYIIAHCGDQCHPCGAAMAEHLSPNVRDRKP</sequence>
<keyword evidence="2" id="KW-1185">Reference proteome</keyword>
<evidence type="ECO:0000313" key="2">
    <source>
        <dbReference type="Proteomes" id="UP000434957"/>
    </source>
</evidence>
<dbReference type="Proteomes" id="UP000434957">
    <property type="component" value="Unassembled WGS sequence"/>
</dbReference>
<accession>A0A6A4FEG9</accession>
<proteinExistence type="predicted"/>